<feature type="domain" description="Calcineurin-like phosphoesterase" evidence="3">
    <location>
        <begin position="23"/>
        <end position="201"/>
    </location>
</feature>
<dbReference type="RefSeq" id="WP_114002437.1">
    <property type="nucleotide sequence ID" value="NZ_PSQG01000016.1"/>
</dbReference>
<evidence type="ECO:0000313" key="4">
    <source>
        <dbReference type="EMBL" id="RCH43133.1"/>
    </source>
</evidence>
<protein>
    <submittedName>
        <fullName evidence="4">Phosphohydrolase</fullName>
    </submittedName>
</protein>
<dbReference type="InterPro" id="IPR004843">
    <property type="entry name" value="Calcineurin-like_PHP"/>
</dbReference>
<dbReference type="PANTHER" id="PTHR31302">
    <property type="entry name" value="TRANSMEMBRANE PROTEIN WITH METALLOPHOSPHOESTERASE DOMAIN-RELATED"/>
    <property type="match status" value="1"/>
</dbReference>
<dbReference type="EMBL" id="PSQG01000016">
    <property type="protein sequence ID" value="RCH43133.1"/>
    <property type="molecule type" value="Genomic_DNA"/>
</dbReference>
<dbReference type="Proteomes" id="UP000253208">
    <property type="component" value="Unassembled WGS sequence"/>
</dbReference>
<evidence type="ECO:0000259" key="3">
    <source>
        <dbReference type="Pfam" id="PF00149"/>
    </source>
</evidence>
<keyword evidence="1" id="KW-0479">Metal-binding</keyword>
<gene>
    <name evidence="4" type="ORF">C4886_11840</name>
</gene>
<dbReference type="Gene3D" id="3.60.21.10">
    <property type="match status" value="1"/>
</dbReference>
<accession>A0A367FYU7</accession>
<dbReference type="GO" id="GO:0008758">
    <property type="term" value="F:UDP-2,3-diacylglucosamine hydrolase activity"/>
    <property type="evidence" value="ECO:0007669"/>
    <property type="project" value="TreeGrafter"/>
</dbReference>
<dbReference type="GO" id="GO:0046872">
    <property type="term" value="F:metal ion binding"/>
    <property type="evidence" value="ECO:0007669"/>
    <property type="project" value="UniProtKB-KW"/>
</dbReference>
<organism evidence="4 5">
    <name type="scientific">Blautia obeum</name>
    <dbReference type="NCBI Taxonomy" id="40520"/>
    <lineage>
        <taxon>Bacteria</taxon>
        <taxon>Bacillati</taxon>
        <taxon>Bacillota</taxon>
        <taxon>Clostridia</taxon>
        <taxon>Lachnospirales</taxon>
        <taxon>Lachnospiraceae</taxon>
        <taxon>Blautia</taxon>
    </lineage>
</organism>
<evidence type="ECO:0000313" key="5">
    <source>
        <dbReference type="Proteomes" id="UP000253208"/>
    </source>
</evidence>
<dbReference type="AlphaFoldDB" id="A0A367FYU7"/>
<reference evidence="4 5" key="1">
    <citation type="submission" date="2018-02" db="EMBL/GenBank/DDBJ databases">
        <title>Complete genome sequencing of Faecalibacterium prausnitzii strains isolated from the human gut.</title>
        <authorList>
            <person name="Fitzgerald B.C."/>
            <person name="Shkoporov A.N."/>
            <person name="Ross P.R."/>
            <person name="Hill C."/>
        </authorList>
    </citation>
    <scope>NUCLEOTIDE SEQUENCE [LARGE SCALE GENOMIC DNA]</scope>
    <source>
        <strain evidence="4 5">APC942/31-1</strain>
    </source>
</reference>
<comment type="caution">
    <text evidence="4">The sequence shown here is derived from an EMBL/GenBank/DDBJ whole genome shotgun (WGS) entry which is preliminary data.</text>
</comment>
<dbReference type="InterPro" id="IPR029052">
    <property type="entry name" value="Metallo-depent_PP-like"/>
</dbReference>
<dbReference type="InterPro" id="IPR051158">
    <property type="entry name" value="Metallophosphoesterase_sf"/>
</dbReference>
<dbReference type="GO" id="GO:0016020">
    <property type="term" value="C:membrane"/>
    <property type="evidence" value="ECO:0007669"/>
    <property type="project" value="GOC"/>
</dbReference>
<proteinExistence type="predicted"/>
<keyword evidence="2 4" id="KW-0378">Hydrolase</keyword>
<dbReference type="PANTHER" id="PTHR31302:SF31">
    <property type="entry name" value="PHOSPHODIESTERASE YAEI"/>
    <property type="match status" value="1"/>
</dbReference>
<dbReference type="SUPFAM" id="SSF56300">
    <property type="entry name" value="Metallo-dependent phosphatases"/>
    <property type="match status" value="1"/>
</dbReference>
<evidence type="ECO:0000256" key="1">
    <source>
        <dbReference type="ARBA" id="ARBA00022723"/>
    </source>
</evidence>
<sequence>MKKFRIKQYEIHTDKIHAPQGVRMILLADLHGISYGKDNIWLTETIRKLAPDVILSAGDMAVRTETNTLVTACKLLTELAGDFPVYYALGNHEYKMFLSEEYRPYYAKYERALKKAGVHILRNGREDMVLQGEHFCFWGLELPIEYYHKPRSPKLKKEVMEEMIGKPEDKGMQILLAHNPKYGKTYFEWGADLILSGHYHGGVVRLSEHYGLSSPQYLFLPPFCCGDFHKGDQHMIVSAGLGEHTIPLRIHNPRELLVIDIKPSEKMK</sequence>
<dbReference type="Pfam" id="PF00149">
    <property type="entry name" value="Metallophos"/>
    <property type="match status" value="1"/>
</dbReference>
<name>A0A367FYU7_9FIRM</name>
<evidence type="ECO:0000256" key="2">
    <source>
        <dbReference type="ARBA" id="ARBA00022801"/>
    </source>
</evidence>
<dbReference type="GO" id="GO:0009245">
    <property type="term" value="P:lipid A biosynthetic process"/>
    <property type="evidence" value="ECO:0007669"/>
    <property type="project" value="TreeGrafter"/>
</dbReference>